<organism evidence="2">
    <name type="scientific">Cucumis melo</name>
    <name type="common">Muskmelon</name>
    <dbReference type="NCBI Taxonomy" id="3656"/>
    <lineage>
        <taxon>Eukaryota</taxon>
        <taxon>Viridiplantae</taxon>
        <taxon>Streptophyta</taxon>
        <taxon>Embryophyta</taxon>
        <taxon>Tracheophyta</taxon>
        <taxon>Spermatophyta</taxon>
        <taxon>Magnoliopsida</taxon>
        <taxon>eudicotyledons</taxon>
        <taxon>Gunneridae</taxon>
        <taxon>Pentapetalae</taxon>
        <taxon>rosids</taxon>
        <taxon>fabids</taxon>
        <taxon>Cucurbitales</taxon>
        <taxon>Cucurbitaceae</taxon>
        <taxon>Benincaseae</taxon>
        <taxon>Cucumis</taxon>
    </lineage>
</organism>
<name>A0A9I9CCV6_CUCME</name>
<evidence type="ECO:0000313" key="2">
    <source>
        <dbReference type="EnsemblPlants" id="MELO3C001336.2.1"/>
    </source>
</evidence>
<dbReference type="InterPro" id="IPR058352">
    <property type="entry name" value="DUF8039"/>
</dbReference>
<evidence type="ECO:0000259" key="1">
    <source>
        <dbReference type="Pfam" id="PF26133"/>
    </source>
</evidence>
<dbReference type="EnsemblPlants" id="MELO3C001336.2.1">
    <property type="protein sequence ID" value="MELO3C001336.2.1"/>
    <property type="gene ID" value="MELO3C001336.2"/>
</dbReference>
<sequence length="180" mass="19642">MTFFTSIDSYSASFCTMDRIEQNRGASSSSIIDDAISRVLGPDQAYVRGLGFGVTLSKEKTSDDNSNHLVKRVPSSAHIRTPTPTPIINSPPSVTTNTPHKCLLLDWIGSGEVIAEGRWSSNEPSVLVHHVPLGPNAVRVWVDTVKIPNSFLWRPTSNIIVIDDALGTTVAWPMDKVKLC</sequence>
<protein>
    <recommendedName>
        <fullName evidence="1">DUF8039 domain-containing protein</fullName>
    </recommendedName>
</protein>
<proteinExistence type="predicted"/>
<feature type="domain" description="DUF8039" evidence="1">
    <location>
        <begin position="97"/>
        <end position="179"/>
    </location>
</feature>
<dbReference type="AlphaFoldDB" id="A0A9I9CCV6"/>
<accession>A0A9I9CCV6</accession>
<dbReference type="Gramene" id="MELO3C001336.2.1">
    <property type="protein sequence ID" value="MELO3C001336.2.1"/>
    <property type="gene ID" value="MELO3C001336.2"/>
</dbReference>
<reference evidence="2" key="1">
    <citation type="submission" date="2023-03" db="UniProtKB">
        <authorList>
            <consortium name="EnsemblPlants"/>
        </authorList>
    </citation>
    <scope>IDENTIFICATION</scope>
</reference>
<dbReference type="Pfam" id="PF26133">
    <property type="entry name" value="DUF8039"/>
    <property type="match status" value="1"/>
</dbReference>